<feature type="domain" description="ABC3 transporter permease C-terminal" evidence="9">
    <location>
        <begin position="287"/>
        <end position="420"/>
    </location>
</feature>
<evidence type="ECO:0000256" key="7">
    <source>
        <dbReference type="ARBA" id="ARBA00023136"/>
    </source>
</evidence>
<dbReference type="OrthoDB" id="9808461at2"/>
<dbReference type="InterPro" id="IPR011925">
    <property type="entry name" value="LolCE_TM"/>
</dbReference>
<evidence type="ECO:0000256" key="5">
    <source>
        <dbReference type="ARBA" id="ARBA00022692"/>
    </source>
</evidence>
<evidence type="ECO:0000259" key="10">
    <source>
        <dbReference type="Pfam" id="PF12704"/>
    </source>
</evidence>
<dbReference type="RefSeq" id="WP_006274301.1">
    <property type="nucleotide sequence ID" value="NZ_GL883079.1"/>
</dbReference>
<evidence type="ECO:0000259" key="9">
    <source>
        <dbReference type="Pfam" id="PF02687"/>
    </source>
</evidence>
<dbReference type="PANTHER" id="PTHR30489:SF0">
    <property type="entry name" value="LIPOPROTEIN-RELEASING SYSTEM TRANSMEMBRANE PROTEIN LOLE"/>
    <property type="match status" value="1"/>
</dbReference>
<keyword evidence="7 8" id="KW-0472">Membrane</keyword>
<evidence type="ECO:0000256" key="6">
    <source>
        <dbReference type="ARBA" id="ARBA00022989"/>
    </source>
</evidence>
<feature type="transmembrane region" description="Helical" evidence="8">
    <location>
        <begin position="287"/>
        <end position="308"/>
    </location>
</feature>
<dbReference type="PANTHER" id="PTHR30489">
    <property type="entry name" value="LIPOPROTEIN-RELEASING SYSTEM TRANSMEMBRANE PROTEIN LOLE"/>
    <property type="match status" value="1"/>
</dbReference>
<dbReference type="EMBL" id="GL883079">
    <property type="protein sequence ID" value="EGF90497.1"/>
    <property type="molecule type" value="Genomic_DNA"/>
</dbReference>
<accession>F4QQL0</accession>
<dbReference type="AlphaFoldDB" id="F4QQL0"/>
<dbReference type="Proteomes" id="UP000006512">
    <property type="component" value="Unassembled WGS sequence"/>
</dbReference>
<sequence>MNLLSLFRFRAWEFDLSLKYLRTKRKDGGIAVIAIISFVGIMLAVTALISVLSIMNGFREELMSRVLAFGGHGYVYGRTIDDFAHRDDMVARLKAAPGVTSVTPFIDSPGLIQAGNGRTGGGIMRGVVPEDLKNTPIIAGTIAKGGSMDQFGVGDYGGDVVLIGDGLARTVNVIPGDEITLISPGRSTSFGSTPLRKTYIVGGLFHSGVSQIDQSFVYMPIQQAQLFFDREDEWDALEIKVEKPYEVQKYRDAIVKAVGEGGLFEDWTIQNAATWSALKIERAAMRFILFFIVIIATMNIISGVVMLVKNKARDVAILRTMGAGRASITRVFFLTGVMIGGAGTAMGLVLGVLFCTFIRQIQMAIEFIFKVRVFDSNVYYLDFVPAKMELSEVLFVAVASLLASCLSTLFPALWASKLEPVEALRYE</sequence>
<comment type="similarity">
    <text evidence="2">Belongs to the ABC-4 integral membrane protein family. LolC/E subfamily.</text>
</comment>
<dbReference type="NCBIfam" id="TIGR02212">
    <property type="entry name" value="lolCE"/>
    <property type="match status" value="1"/>
</dbReference>
<feature type="domain" description="MacB-like periplasmic core" evidence="10">
    <location>
        <begin position="35"/>
        <end position="256"/>
    </location>
</feature>
<gene>
    <name evidence="11" type="ORF">ABI_35200</name>
</gene>
<feature type="transmembrane region" description="Helical" evidence="8">
    <location>
        <begin position="30"/>
        <end position="55"/>
    </location>
</feature>
<evidence type="ECO:0000313" key="11">
    <source>
        <dbReference type="EMBL" id="EGF90497.1"/>
    </source>
</evidence>
<keyword evidence="11" id="KW-0449">Lipoprotein</keyword>
<feature type="transmembrane region" description="Helical" evidence="8">
    <location>
        <begin position="328"/>
        <end position="358"/>
    </location>
</feature>
<dbReference type="GO" id="GO:0098797">
    <property type="term" value="C:plasma membrane protein complex"/>
    <property type="evidence" value="ECO:0007669"/>
    <property type="project" value="TreeGrafter"/>
</dbReference>
<evidence type="ECO:0000256" key="1">
    <source>
        <dbReference type="ARBA" id="ARBA00004651"/>
    </source>
</evidence>
<dbReference type="InterPro" id="IPR025857">
    <property type="entry name" value="MacB_PCD"/>
</dbReference>
<feature type="transmembrane region" description="Helical" evidence="8">
    <location>
        <begin position="393"/>
        <end position="414"/>
    </location>
</feature>
<protein>
    <submittedName>
        <fullName evidence="11">Lipoprotein releasing system, transmembrane protein, LolC/E family protein</fullName>
    </submittedName>
</protein>
<dbReference type="InterPro" id="IPR051447">
    <property type="entry name" value="Lipoprotein-release_system"/>
</dbReference>
<dbReference type="STRING" id="715226.ABI_35200"/>
<proteinExistence type="inferred from homology"/>
<evidence type="ECO:0000256" key="4">
    <source>
        <dbReference type="ARBA" id="ARBA00022475"/>
    </source>
</evidence>
<dbReference type="eggNOG" id="COG4591">
    <property type="taxonomic scope" value="Bacteria"/>
</dbReference>
<keyword evidence="5 8" id="KW-0812">Transmembrane</keyword>
<dbReference type="GO" id="GO:0044874">
    <property type="term" value="P:lipoprotein localization to outer membrane"/>
    <property type="evidence" value="ECO:0007669"/>
    <property type="project" value="TreeGrafter"/>
</dbReference>
<keyword evidence="4" id="KW-1003">Cell membrane</keyword>
<dbReference type="Pfam" id="PF02687">
    <property type="entry name" value="FtsX"/>
    <property type="match status" value="1"/>
</dbReference>
<comment type="subcellular location">
    <subcellularLocation>
        <location evidence="1">Cell membrane</location>
        <topology evidence="1">Multi-pass membrane protein</topology>
    </subcellularLocation>
</comment>
<reference evidence="12" key="1">
    <citation type="submission" date="2011-03" db="EMBL/GenBank/DDBJ databases">
        <title>Draft genome sequence of Brevundimonas diminuta.</title>
        <authorList>
            <person name="Brown P.J.B."/>
            <person name="Buechlein A."/>
            <person name="Hemmerich C."/>
            <person name="Brun Y.V."/>
        </authorList>
    </citation>
    <scope>NUCLEOTIDE SEQUENCE [LARGE SCALE GENOMIC DNA]</scope>
    <source>
        <strain evidence="12">C19</strain>
    </source>
</reference>
<dbReference type="Pfam" id="PF12704">
    <property type="entry name" value="MacB_PCD"/>
    <property type="match status" value="1"/>
</dbReference>
<keyword evidence="3" id="KW-0813">Transport</keyword>
<dbReference type="GO" id="GO:0042953">
    <property type="term" value="P:lipoprotein transport"/>
    <property type="evidence" value="ECO:0007669"/>
    <property type="project" value="InterPro"/>
</dbReference>
<evidence type="ECO:0000256" key="8">
    <source>
        <dbReference type="SAM" id="Phobius"/>
    </source>
</evidence>
<evidence type="ECO:0000256" key="2">
    <source>
        <dbReference type="ARBA" id="ARBA00005236"/>
    </source>
</evidence>
<keyword evidence="12" id="KW-1185">Reference proteome</keyword>
<keyword evidence="6 8" id="KW-1133">Transmembrane helix</keyword>
<evidence type="ECO:0000313" key="12">
    <source>
        <dbReference type="Proteomes" id="UP000006512"/>
    </source>
</evidence>
<dbReference type="InterPro" id="IPR003838">
    <property type="entry name" value="ABC3_permease_C"/>
</dbReference>
<organism evidence="11 12">
    <name type="scientific">Asticcacaulis biprosthecium C19</name>
    <dbReference type="NCBI Taxonomy" id="715226"/>
    <lineage>
        <taxon>Bacteria</taxon>
        <taxon>Pseudomonadati</taxon>
        <taxon>Pseudomonadota</taxon>
        <taxon>Alphaproteobacteria</taxon>
        <taxon>Caulobacterales</taxon>
        <taxon>Caulobacteraceae</taxon>
        <taxon>Asticcacaulis</taxon>
    </lineage>
</organism>
<evidence type="ECO:0000256" key="3">
    <source>
        <dbReference type="ARBA" id="ARBA00022448"/>
    </source>
</evidence>
<name>F4QQL0_9CAUL</name>
<dbReference type="HOGENOM" id="CLU_000604_8_1_5"/>